<keyword evidence="3" id="KW-1185">Reference proteome</keyword>
<feature type="transmembrane region" description="Helical" evidence="1">
    <location>
        <begin position="7"/>
        <end position="26"/>
    </location>
</feature>
<feature type="transmembrane region" description="Helical" evidence="1">
    <location>
        <begin position="46"/>
        <end position="64"/>
    </location>
</feature>
<keyword evidence="1" id="KW-0472">Membrane</keyword>
<evidence type="ECO:0000313" key="3">
    <source>
        <dbReference type="Proteomes" id="UP000630142"/>
    </source>
</evidence>
<dbReference type="AlphaFoldDB" id="A0A8J3GKJ9"/>
<organism evidence="2 3">
    <name type="scientific">Tianweitania populi</name>
    <dbReference type="NCBI Taxonomy" id="1607949"/>
    <lineage>
        <taxon>Bacteria</taxon>
        <taxon>Pseudomonadati</taxon>
        <taxon>Pseudomonadota</taxon>
        <taxon>Alphaproteobacteria</taxon>
        <taxon>Hyphomicrobiales</taxon>
        <taxon>Phyllobacteriaceae</taxon>
        <taxon>Tianweitania</taxon>
    </lineage>
</organism>
<proteinExistence type="predicted"/>
<reference evidence="2" key="1">
    <citation type="journal article" date="2014" name="Int. J. Syst. Evol. Microbiol.">
        <title>Complete genome sequence of Corynebacterium casei LMG S-19264T (=DSM 44701T), isolated from a smear-ripened cheese.</title>
        <authorList>
            <consortium name="US DOE Joint Genome Institute (JGI-PGF)"/>
            <person name="Walter F."/>
            <person name="Albersmeier A."/>
            <person name="Kalinowski J."/>
            <person name="Ruckert C."/>
        </authorList>
    </citation>
    <scope>NUCLEOTIDE SEQUENCE</scope>
    <source>
        <strain evidence="2">KCTC 42249</strain>
    </source>
</reference>
<sequence length="265" mass="30414">MRSQKPLWITWLLIPLAVIVAFGLLSDGNAYFCGELQDAPVCTQQWFSALFPGVALLFAGFGALQIREQIKQGQAAVIANQRDQLRHEFDTLGEMRNELLDQQREVEKIESLPADSFFGNPHELIDLQFLLDGFVEWIDDHRREPYLRPYRDSMAAVRVKASVRSEIYRLATKYSLDNSYDVSRMVRLRWRTIRNTIKAMDNLRGAIDRIAIAASNESASLADPKRMALHPMGLPPSERYLSRWFRVSEKLSAQAEDDPWKNSGR</sequence>
<evidence type="ECO:0000256" key="1">
    <source>
        <dbReference type="SAM" id="Phobius"/>
    </source>
</evidence>
<dbReference type="Proteomes" id="UP000630142">
    <property type="component" value="Unassembled WGS sequence"/>
</dbReference>
<gene>
    <name evidence="2" type="ORF">GCM10016234_06410</name>
</gene>
<keyword evidence="1" id="KW-1133">Transmembrane helix</keyword>
<name>A0A8J3GKJ9_9HYPH</name>
<protein>
    <submittedName>
        <fullName evidence="2">Uncharacterized protein</fullName>
    </submittedName>
</protein>
<keyword evidence="1" id="KW-0812">Transmembrane</keyword>
<evidence type="ECO:0000313" key="2">
    <source>
        <dbReference type="EMBL" id="GHD07698.1"/>
    </source>
</evidence>
<comment type="caution">
    <text evidence="2">The sequence shown here is derived from an EMBL/GenBank/DDBJ whole genome shotgun (WGS) entry which is preliminary data.</text>
</comment>
<dbReference type="EMBL" id="BMZQ01000001">
    <property type="protein sequence ID" value="GHD07698.1"/>
    <property type="molecule type" value="Genomic_DNA"/>
</dbReference>
<accession>A0A8J3GKJ9</accession>
<reference evidence="2" key="2">
    <citation type="submission" date="2020-09" db="EMBL/GenBank/DDBJ databases">
        <authorList>
            <person name="Sun Q."/>
            <person name="Kim S."/>
        </authorList>
    </citation>
    <scope>NUCLEOTIDE SEQUENCE</scope>
    <source>
        <strain evidence="2">KCTC 42249</strain>
    </source>
</reference>